<proteinExistence type="predicted"/>
<evidence type="ECO:0000313" key="1">
    <source>
        <dbReference type="EMBL" id="SFV58657.1"/>
    </source>
</evidence>
<dbReference type="EMBL" id="FPHM01000052">
    <property type="protein sequence ID" value="SFV58657.1"/>
    <property type="molecule type" value="Genomic_DNA"/>
</dbReference>
<accession>A0A1W1BYU5</accession>
<gene>
    <name evidence="1" type="ORF">MNB_SV-13-2070</name>
</gene>
<dbReference type="PROSITE" id="PS51257">
    <property type="entry name" value="PROKAR_LIPOPROTEIN"/>
    <property type="match status" value="1"/>
</dbReference>
<sequence length="169" mass="19260">MQRLWLLIVPLFLFTACGYKPSSHYSKKIIGQKVYTEVEVSLSDPENAVLVKDALNRALYTRLKSQATKKEDADSSIKVSYKSIHFTPLQYNSNGYVVYYQANITLNFVFEKGEEREERSIVGRYEFPIRPSAIISNDLRFQAIEKGSIKALDEFISYISAKGLLSDGK</sequence>
<dbReference type="Pfam" id="PF04390">
    <property type="entry name" value="LptE"/>
    <property type="match status" value="1"/>
</dbReference>
<protein>
    <submittedName>
        <fullName evidence="1">Probable lipoprotein Cj1090c</fullName>
    </submittedName>
</protein>
<name>A0A1W1BYU5_9ZZZZ</name>
<dbReference type="GO" id="GO:0043165">
    <property type="term" value="P:Gram-negative-bacterium-type cell outer membrane assembly"/>
    <property type="evidence" value="ECO:0007669"/>
    <property type="project" value="InterPro"/>
</dbReference>
<organism evidence="1">
    <name type="scientific">hydrothermal vent metagenome</name>
    <dbReference type="NCBI Taxonomy" id="652676"/>
    <lineage>
        <taxon>unclassified sequences</taxon>
        <taxon>metagenomes</taxon>
        <taxon>ecological metagenomes</taxon>
    </lineage>
</organism>
<dbReference type="InterPro" id="IPR007485">
    <property type="entry name" value="LPS_assembly_LptE"/>
</dbReference>
<reference evidence="1" key="1">
    <citation type="submission" date="2016-10" db="EMBL/GenBank/DDBJ databases">
        <authorList>
            <person name="de Groot N.N."/>
        </authorList>
    </citation>
    <scope>NUCLEOTIDE SEQUENCE</scope>
</reference>
<dbReference type="AlphaFoldDB" id="A0A1W1BYU5"/>
<dbReference type="GO" id="GO:0019867">
    <property type="term" value="C:outer membrane"/>
    <property type="evidence" value="ECO:0007669"/>
    <property type="project" value="InterPro"/>
</dbReference>
<keyword evidence="1" id="KW-0449">Lipoprotein</keyword>